<proteinExistence type="predicted"/>
<reference evidence="2" key="1">
    <citation type="submission" date="2017-07" db="EMBL/GenBank/DDBJ databases">
        <title>Comparative genome mining reveals phylogenetic distribution patterns of secondary metabolites in Amycolatopsis.</title>
        <authorList>
            <person name="Adamek M."/>
            <person name="Alanjary M."/>
            <person name="Sales-Ortells H."/>
            <person name="Goodfellow M."/>
            <person name="Bull A.T."/>
            <person name="Kalinowski J."/>
            <person name="Ziemert N."/>
        </authorList>
    </citation>
    <scope>NUCLEOTIDE SEQUENCE [LARGE SCALE GENOMIC DNA]</scope>
    <source>
        <strain evidence="2">H5</strain>
    </source>
</reference>
<dbReference type="EMBL" id="NMUL01000060">
    <property type="protein sequence ID" value="OXM60492.1"/>
    <property type="molecule type" value="Genomic_DNA"/>
</dbReference>
<name>A0A229SNV5_9PSEU</name>
<evidence type="ECO:0000313" key="1">
    <source>
        <dbReference type="EMBL" id="OXM60492.1"/>
    </source>
</evidence>
<comment type="caution">
    <text evidence="1">The sequence shown here is derived from an EMBL/GenBank/DDBJ whole genome shotgun (WGS) entry which is preliminary data.</text>
</comment>
<gene>
    <name evidence="1" type="ORF">CF165_42480</name>
</gene>
<evidence type="ECO:0000313" key="2">
    <source>
        <dbReference type="Proteomes" id="UP000215199"/>
    </source>
</evidence>
<dbReference type="AlphaFoldDB" id="A0A229SNV5"/>
<organism evidence="1 2">
    <name type="scientific">Amycolatopsis vastitatis</name>
    <dbReference type="NCBI Taxonomy" id="1905142"/>
    <lineage>
        <taxon>Bacteria</taxon>
        <taxon>Bacillati</taxon>
        <taxon>Actinomycetota</taxon>
        <taxon>Actinomycetes</taxon>
        <taxon>Pseudonocardiales</taxon>
        <taxon>Pseudonocardiaceae</taxon>
        <taxon>Amycolatopsis</taxon>
    </lineage>
</organism>
<sequence length="108" mass="12242">MLPDEYQEKNEPEFTNKVATTFTSHEAPDGSVLLRGPCPRCGHVTEHLISAGVLRRASRLWSRRADRELPPDEDEDERMCCYCDGEHSGQPDGYRGCGAFWSLKVDRT</sequence>
<protein>
    <submittedName>
        <fullName evidence="1">Uncharacterized protein</fullName>
    </submittedName>
</protein>
<dbReference type="Proteomes" id="UP000215199">
    <property type="component" value="Unassembled WGS sequence"/>
</dbReference>
<accession>A0A229SNV5</accession>
<keyword evidence="2" id="KW-1185">Reference proteome</keyword>